<sequence>MSSSTQDLVTQVELGNTYGALFIGAIIAAILFGLTNVQVFIYFQTQNIL</sequence>
<name>A0A9P7J140_9AGAM</name>
<dbReference type="EMBL" id="JABBWE010000013">
    <property type="protein sequence ID" value="KAG1798607.1"/>
    <property type="molecule type" value="Genomic_DNA"/>
</dbReference>
<comment type="caution">
    <text evidence="2">The sequence shown here is derived from an EMBL/GenBank/DDBJ whole genome shotgun (WGS) entry which is preliminary data.</text>
</comment>
<keyword evidence="3" id="KW-1185">Reference proteome</keyword>
<accession>A0A9P7J140</accession>
<keyword evidence="1" id="KW-0812">Transmembrane</keyword>
<evidence type="ECO:0000313" key="3">
    <source>
        <dbReference type="Proteomes" id="UP000719766"/>
    </source>
</evidence>
<gene>
    <name evidence="2" type="ORF">HD556DRAFT_1440311</name>
</gene>
<proteinExistence type="predicted"/>
<dbReference type="AlphaFoldDB" id="A0A9P7J140"/>
<evidence type="ECO:0000313" key="2">
    <source>
        <dbReference type="EMBL" id="KAG1798607.1"/>
    </source>
</evidence>
<reference evidence="2" key="1">
    <citation type="journal article" date="2020" name="New Phytol.">
        <title>Comparative genomics reveals dynamic genome evolution in host specialist ectomycorrhizal fungi.</title>
        <authorList>
            <person name="Lofgren L.A."/>
            <person name="Nguyen N.H."/>
            <person name="Vilgalys R."/>
            <person name="Ruytinx J."/>
            <person name="Liao H.L."/>
            <person name="Branco S."/>
            <person name="Kuo A."/>
            <person name="LaButti K."/>
            <person name="Lipzen A."/>
            <person name="Andreopoulos W."/>
            <person name="Pangilinan J."/>
            <person name="Riley R."/>
            <person name="Hundley H."/>
            <person name="Na H."/>
            <person name="Barry K."/>
            <person name="Grigoriev I.V."/>
            <person name="Stajich J.E."/>
            <person name="Kennedy P.G."/>
        </authorList>
    </citation>
    <scope>NUCLEOTIDE SEQUENCE</scope>
    <source>
        <strain evidence="2">S12</strain>
    </source>
</reference>
<evidence type="ECO:0000256" key="1">
    <source>
        <dbReference type="SAM" id="Phobius"/>
    </source>
</evidence>
<protein>
    <submittedName>
        <fullName evidence="2">Uncharacterized protein</fullName>
    </submittedName>
</protein>
<keyword evidence="1" id="KW-1133">Transmembrane helix</keyword>
<dbReference type="RefSeq" id="XP_041163293.1">
    <property type="nucleotide sequence ID" value="XM_041306096.1"/>
</dbReference>
<organism evidence="2 3">
    <name type="scientific">Suillus plorans</name>
    <dbReference type="NCBI Taxonomy" id="116603"/>
    <lineage>
        <taxon>Eukaryota</taxon>
        <taxon>Fungi</taxon>
        <taxon>Dikarya</taxon>
        <taxon>Basidiomycota</taxon>
        <taxon>Agaricomycotina</taxon>
        <taxon>Agaricomycetes</taxon>
        <taxon>Agaricomycetidae</taxon>
        <taxon>Boletales</taxon>
        <taxon>Suillineae</taxon>
        <taxon>Suillaceae</taxon>
        <taxon>Suillus</taxon>
    </lineage>
</organism>
<dbReference type="Proteomes" id="UP000719766">
    <property type="component" value="Unassembled WGS sequence"/>
</dbReference>
<dbReference type="GeneID" id="64599860"/>
<feature type="transmembrane region" description="Helical" evidence="1">
    <location>
        <begin position="20"/>
        <end position="43"/>
    </location>
</feature>
<keyword evidence="1" id="KW-0472">Membrane</keyword>